<evidence type="ECO:0000313" key="10">
    <source>
        <dbReference type="Proteomes" id="UP000249134"/>
    </source>
</evidence>
<reference evidence="9 10" key="1">
    <citation type="submission" date="2018-06" db="EMBL/GenBank/DDBJ databases">
        <authorList>
            <consortium name="Pathogen Informatics"/>
            <person name="Doyle S."/>
        </authorList>
    </citation>
    <scope>NUCLEOTIDE SEQUENCE [LARGE SCALE GENOMIC DNA]</scope>
    <source>
        <strain evidence="9 10">NCTC4824</strain>
    </source>
</reference>
<name>A0A2X4WFC2_LEDLE</name>
<feature type="domain" description="EamA" evidence="8">
    <location>
        <begin position="153"/>
        <end position="288"/>
    </location>
</feature>
<evidence type="ECO:0000256" key="7">
    <source>
        <dbReference type="SAM" id="Phobius"/>
    </source>
</evidence>
<dbReference type="Pfam" id="PF00892">
    <property type="entry name" value="EamA"/>
    <property type="match status" value="2"/>
</dbReference>
<sequence>MNKSIFIYFILIFCVIAWGSNFVFGAILVEQFDPSVIAFFRLIFIIIFLFFVTFRHVQQSKSNLRMHHYIWLGVAGFIGITLNQWSFYASLQYTEPVTAALILALSPVVTALISSYWFKERKQLQFWFGSFIALLGVWLVITKGSFFVPHIGKGELLIGLTMLSFSIFLILVQQLSKSIHPATITWYSNIFGLIGLLPFVPWKNTSLVWSVPIRYWVLLIVTAIVMHGLCTFLWNNSIHKVGASKAALLLNLEPFIAMVFAFFILGNNIKILQLVGAFVIIVGVYISIRTKTKKIAVNS</sequence>
<feature type="transmembrane region" description="Helical" evidence="7">
    <location>
        <begin position="35"/>
        <end position="57"/>
    </location>
</feature>
<protein>
    <submittedName>
        <fullName evidence="9">Transporter, EamA family</fullName>
    </submittedName>
</protein>
<keyword evidence="5 7" id="KW-1133">Transmembrane helix</keyword>
<dbReference type="PANTHER" id="PTHR32322:SF18">
    <property type="entry name" value="S-ADENOSYLMETHIONINE_S-ADENOSYLHOMOCYSTEINE TRANSPORTER"/>
    <property type="match status" value="1"/>
</dbReference>
<proteinExistence type="inferred from homology"/>
<dbReference type="Proteomes" id="UP000249134">
    <property type="component" value="Chromosome 1"/>
</dbReference>
<comment type="subcellular location">
    <subcellularLocation>
        <location evidence="1">Cell membrane</location>
        <topology evidence="1">Multi-pass membrane protein</topology>
    </subcellularLocation>
</comment>
<evidence type="ECO:0000313" key="9">
    <source>
        <dbReference type="EMBL" id="SQI61891.1"/>
    </source>
</evidence>
<feature type="transmembrane region" description="Helical" evidence="7">
    <location>
        <begin position="7"/>
        <end position="29"/>
    </location>
</feature>
<gene>
    <name evidence="9" type="ORF">NCTC4824_03458</name>
</gene>
<evidence type="ECO:0000256" key="4">
    <source>
        <dbReference type="ARBA" id="ARBA00022692"/>
    </source>
</evidence>
<dbReference type="AlphaFoldDB" id="A0A2X4WFC2"/>
<keyword evidence="3" id="KW-1003">Cell membrane</keyword>
<evidence type="ECO:0000256" key="3">
    <source>
        <dbReference type="ARBA" id="ARBA00022475"/>
    </source>
</evidence>
<dbReference type="InterPro" id="IPR050638">
    <property type="entry name" value="AA-Vitamin_Transporters"/>
</dbReference>
<dbReference type="GO" id="GO:0005886">
    <property type="term" value="C:plasma membrane"/>
    <property type="evidence" value="ECO:0007669"/>
    <property type="project" value="UniProtKB-SubCell"/>
</dbReference>
<dbReference type="EMBL" id="LS483476">
    <property type="protein sequence ID" value="SQI61891.1"/>
    <property type="molecule type" value="Genomic_DNA"/>
</dbReference>
<feature type="transmembrane region" description="Helical" evidence="7">
    <location>
        <begin position="124"/>
        <end position="141"/>
    </location>
</feature>
<feature type="transmembrane region" description="Helical" evidence="7">
    <location>
        <begin position="213"/>
        <end position="234"/>
    </location>
</feature>
<evidence type="ECO:0000256" key="6">
    <source>
        <dbReference type="ARBA" id="ARBA00023136"/>
    </source>
</evidence>
<evidence type="ECO:0000256" key="5">
    <source>
        <dbReference type="ARBA" id="ARBA00022989"/>
    </source>
</evidence>
<feature type="transmembrane region" description="Helical" evidence="7">
    <location>
        <begin position="69"/>
        <end position="91"/>
    </location>
</feature>
<keyword evidence="4 7" id="KW-0812">Transmembrane</keyword>
<dbReference type="SUPFAM" id="SSF103481">
    <property type="entry name" value="Multidrug resistance efflux transporter EmrE"/>
    <property type="match status" value="2"/>
</dbReference>
<feature type="transmembrane region" description="Helical" evidence="7">
    <location>
        <begin position="271"/>
        <end position="288"/>
    </location>
</feature>
<comment type="similarity">
    <text evidence="2">Belongs to the EamA transporter family.</text>
</comment>
<dbReference type="InterPro" id="IPR037185">
    <property type="entry name" value="EmrE-like"/>
</dbReference>
<dbReference type="InterPro" id="IPR000620">
    <property type="entry name" value="EamA_dom"/>
</dbReference>
<keyword evidence="10" id="KW-1185">Reference proteome</keyword>
<evidence type="ECO:0000259" key="8">
    <source>
        <dbReference type="Pfam" id="PF00892"/>
    </source>
</evidence>
<feature type="transmembrane region" description="Helical" evidence="7">
    <location>
        <begin position="246"/>
        <end position="265"/>
    </location>
</feature>
<feature type="transmembrane region" description="Helical" evidence="7">
    <location>
        <begin position="184"/>
        <end position="201"/>
    </location>
</feature>
<keyword evidence="6 7" id="KW-0472">Membrane</keyword>
<feature type="domain" description="EamA" evidence="8">
    <location>
        <begin position="7"/>
        <end position="141"/>
    </location>
</feature>
<dbReference type="PANTHER" id="PTHR32322">
    <property type="entry name" value="INNER MEMBRANE TRANSPORTER"/>
    <property type="match status" value="1"/>
</dbReference>
<dbReference type="STRING" id="1348624.GCA_001591545_02322"/>
<feature type="transmembrane region" description="Helical" evidence="7">
    <location>
        <begin position="156"/>
        <end position="172"/>
    </location>
</feature>
<evidence type="ECO:0000256" key="2">
    <source>
        <dbReference type="ARBA" id="ARBA00007362"/>
    </source>
</evidence>
<accession>A0A2X4WFC2</accession>
<feature type="transmembrane region" description="Helical" evidence="7">
    <location>
        <begin position="97"/>
        <end position="117"/>
    </location>
</feature>
<organism evidence="9 10">
    <name type="scientific">Lederbergia lenta</name>
    <name type="common">Bacillus lentus</name>
    <dbReference type="NCBI Taxonomy" id="1467"/>
    <lineage>
        <taxon>Bacteria</taxon>
        <taxon>Bacillati</taxon>
        <taxon>Bacillota</taxon>
        <taxon>Bacilli</taxon>
        <taxon>Bacillales</taxon>
        <taxon>Bacillaceae</taxon>
        <taxon>Lederbergia</taxon>
    </lineage>
</organism>
<dbReference type="KEGG" id="blen:NCTC4824_03458"/>
<evidence type="ECO:0000256" key="1">
    <source>
        <dbReference type="ARBA" id="ARBA00004651"/>
    </source>
</evidence>
<dbReference type="RefSeq" id="WP_169800028.1">
    <property type="nucleotide sequence ID" value="NZ_CBCSGM010000003.1"/>
</dbReference>